<evidence type="ECO:0000313" key="1">
    <source>
        <dbReference type="EMBL" id="SCM76282.1"/>
    </source>
</evidence>
<proteinExistence type="predicted"/>
<dbReference type="AlphaFoldDB" id="A0A212LFD7"/>
<sequence>MRWSIGLGGIAALQVAQAMTAHRCLSNERMRHRIGSPWRHHHDRDNPSYDQWLSPDLVQFRHNYEVI</sequence>
<organism evidence="1">
    <name type="scientific">uncultured Pleomorphomonas sp</name>
    <dbReference type="NCBI Taxonomy" id="442121"/>
    <lineage>
        <taxon>Bacteria</taxon>
        <taxon>Pseudomonadati</taxon>
        <taxon>Pseudomonadota</taxon>
        <taxon>Alphaproteobacteria</taxon>
        <taxon>Hyphomicrobiales</taxon>
        <taxon>Pleomorphomonadaceae</taxon>
        <taxon>Pleomorphomonas</taxon>
        <taxon>environmental samples</taxon>
    </lineage>
</organism>
<gene>
    <name evidence="1" type="ORF">KL86PLE_40087</name>
</gene>
<protein>
    <submittedName>
        <fullName evidence="1">Uncharacterized protein</fullName>
    </submittedName>
</protein>
<name>A0A212LFD7_9HYPH</name>
<dbReference type="EMBL" id="FMJD01000008">
    <property type="protein sequence ID" value="SCM76282.1"/>
    <property type="molecule type" value="Genomic_DNA"/>
</dbReference>
<accession>A0A212LFD7</accession>
<reference evidence="1" key="1">
    <citation type="submission" date="2016-08" db="EMBL/GenBank/DDBJ databases">
        <authorList>
            <person name="Seilhamer J.J."/>
        </authorList>
    </citation>
    <scope>NUCLEOTIDE SEQUENCE</scope>
    <source>
        <strain evidence="1">86</strain>
    </source>
</reference>